<dbReference type="RefSeq" id="WP_180571108.1">
    <property type="nucleotide sequence ID" value="NZ_JACCKB010000061.1"/>
</dbReference>
<comment type="caution">
    <text evidence="1">The sequence shown here is derived from an EMBL/GenBank/DDBJ whole genome shotgun (WGS) entry which is preliminary data.</text>
</comment>
<dbReference type="AlphaFoldDB" id="A0A853IEZ9"/>
<keyword evidence="2" id="KW-1185">Reference proteome</keyword>
<protein>
    <recommendedName>
        <fullName evidence="3">Tail assembly chaperone</fullName>
    </recommendedName>
</protein>
<accession>A0A853IEZ9</accession>
<sequence>MASMTDFFTREKANEGKKIFLTLPDGTPTEEYLIIRGIDSDHYQATNNEVMRNFMLKSSQDEEYSELEARLDIWVSLVAGWSFEQACTPENIKQLLREAPQIAKKVDELSSNRNFFFGKEQSN</sequence>
<evidence type="ECO:0000313" key="2">
    <source>
        <dbReference type="Proteomes" id="UP000569732"/>
    </source>
</evidence>
<gene>
    <name evidence="1" type="ORF">H0A36_24105</name>
</gene>
<evidence type="ECO:0008006" key="3">
    <source>
        <dbReference type="Google" id="ProtNLM"/>
    </source>
</evidence>
<dbReference type="EMBL" id="JACCKB010000061">
    <property type="protein sequence ID" value="NYZ69108.1"/>
    <property type="molecule type" value="Genomic_DNA"/>
</dbReference>
<organism evidence="1 2">
    <name type="scientific">Spartinivicinus marinus</name>
    <dbReference type="NCBI Taxonomy" id="2994442"/>
    <lineage>
        <taxon>Bacteria</taxon>
        <taxon>Pseudomonadati</taxon>
        <taxon>Pseudomonadota</taxon>
        <taxon>Gammaproteobacteria</taxon>
        <taxon>Oceanospirillales</taxon>
        <taxon>Zooshikellaceae</taxon>
        <taxon>Spartinivicinus</taxon>
    </lineage>
</organism>
<reference evidence="1 2" key="1">
    <citation type="submission" date="2020-07" db="EMBL/GenBank/DDBJ databases">
        <title>Endozoicomonas sp. nov., isolated from sediment.</title>
        <authorList>
            <person name="Gu T."/>
        </authorList>
    </citation>
    <scope>NUCLEOTIDE SEQUENCE [LARGE SCALE GENOMIC DNA]</scope>
    <source>
        <strain evidence="1 2">SM1973</strain>
    </source>
</reference>
<proteinExistence type="predicted"/>
<name>A0A853IEZ9_9GAMM</name>
<dbReference type="Proteomes" id="UP000569732">
    <property type="component" value="Unassembled WGS sequence"/>
</dbReference>
<evidence type="ECO:0000313" key="1">
    <source>
        <dbReference type="EMBL" id="NYZ69108.1"/>
    </source>
</evidence>